<dbReference type="EMBL" id="BMQA01000014">
    <property type="protein sequence ID" value="GGJ28168.1"/>
    <property type="molecule type" value="Genomic_DNA"/>
</dbReference>
<dbReference type="AlphaFoldDB" id="A0A917KT46"/>
<evidence type="ECO:0000313" key="1">
    <source>
        <dbReference type="EMBL" id="GGJ28168.1"/>
    </source>
</evidence>
<keyword evidence="2" id="KW-1185">Reference proteome</keyword>
<dbReference type="Proteomes" id="UP000657574">
    <property type="component" value="Unassembled WGS sequence"/>
</dbReference>
<gene>
    <name evidence="1" type="ORF">GCM10010121_044350</name>
</gene>
<evidence type="ECO:0008006" key="3">
    <source>
        <dbReference type="Google" id="ProtNLM"/>
    </source>
</evidence>
<proteinExistence type="predicted"/>
<sequence length="71" mass="8522">MHRQQLPFDERLVTGSQVSVRCALQPVRLERRAAHRKSFCKRGEKTSRRLRNTYNQIKRLRATVTRRATDW</sequence>
<comment type="caution">
    <text evidence="1">The sequence shown here is derived from an EMBL/GenBank/DDBJ whole genome shotgun (WGS) entry which is preliminary data.</text>
</comment>
<accession>A0A917KT46</accession>
<name>A0A917KT46_9ACTN</name>
<evidence type="ECO:0000313" key="2">
    <source>
        <dbReference type="Proteomes" id="UP000657574"/>
    </source>
</evidence>
<reference evidence="1" key="1">
    <citation type="journal article" date="2014" name="Int. J. Syst. Evol. Microbiol.">
        <title>Complete genome sequence of Corynebacterium casei LMG S-19264T (=DSM 44701T), isolated from a smear-ripened cheese.</title>
        <authorList>
            <consortium name="US DOE Joint Genome Institute (JGI-PGF)"/>
            <person name="Walter F."/>
            <person name="Albersmeier A."/>
            <person name="Kalinowski J."/>
            <person name="Ruckert C."/>
        </authorList>
    </citation>
    <scope>NUCLEOTIDE SEQUENCE</scope>
    <source>
        <strain evidence="1">JCM 3086</strain>
    </source>
</reference>
<reference evidence="1" key="2">
    <citation type="submission" date="2020-09" db="EMBL/GenBank/DDBJ databases">
        <authorList>
            <person name="Sun Q."/>
            <person name="Ohkuma M."/>
        </authorList>
    </citation>
    <scope>NUCLEOTIDE SEQUENCE</scope>
    <source>
        <strain evidence="1">JCM 3086</strain>
    </source>
</reference>
<organism evidence="1 2">
    <name type="scientific">Streptomyces brasiliensis</name>
    <dbReference type="NCBI Taxonomy" id="1954"/>
    <lineage>
        <taxon>Bacteria</taxon>
        <taxon>Bacillati</taxon>
        <taxon>Actinomycetota</taxon>
        <taxon>Actinomycetes</taxon>
        <taxon>Kitasatosporales</taxon>
        <taxon>Streptomycetaceae</taxon>
        <taxon>Streptomyces</taxon>
    </lineage>
</organism>
<protein>
    <recommendedName>
        <fullName evidence="3">Transposase</fullName>
    </recommendedName>
</protein>